<protein>
    <submittedName>
        <fullName evidence="1">Uncharacterized protein</fullName>
    </submittedName>
</protein>
<organism evidence="1 2">
    <name type="scientific">Altericroceibacterium spongiae</name>
    <dbReference type="NCBI Taxonomy" id="2320269"/>
    <lineage>
        <taxon>Bacteria</taxon>
        <taxon>Pseudomonadati</taxon>
        <taxon>Pseudomonadota</taxon>
        <taxon>Alphaproteobacteria</taxon>
        <taxon>Sphingomonadales</taxon>
        <taxon>Erythrobacteraceae</taxon>
        <taxon>Altericroceibacterium</taxon>
    </lineage>
</organism>
<dbReference type="AlphaFoldDB" id="A0A420ES24"/>
<proteinExistence type="predicted"/>
<dbReference type="InterPro" id="IPR016477">
    <property type="entry name" value="Fructo-/Ketosamine-3-kinase"/>
</dbReference>
<comment type="caution">
    <text evidence="1">The sequence shown here is derived from an EMBL/GenBank/DDBJ whole genome shotgun (WGS) entry which is preliminary data.</text>
</comment>
<sequence length="29" mass="3261">MIDPACYYGDREVDYAMIDLFGNSPSDSD</sequence>
<dbReference type="Gene3D" id="3.90.1200.10">
    <property type="match status" value="1"/>
</dbReference>
<dbReference type="Pfam" id="PF03881">
    <property type="entry name" value="Fructosamin_kin"/>
    <property type="match status" value="1"/>
</dbReference>
<accession>A0A420ES24</accession>
<name>A0A420ES24_9SPHN</name>
<keyword evidence="2" id="KW-1185">Reference proteome</keyword>
<dbReference type="Proteomes" id="UP000284395">
    <property type="component" value="Unassembled WGS sequence"/>
</dbReference>
<dbReference type="RefSeq" id="WP_120323383.1">
    <property type="nucleotide sequence ID" value="NZ_RAPF01000001.1"/>
</dbReference>
<dbReference type="EMBL" id="RAPF01000001">
    <property type="protein sequence ID" value="RKF23478.1"/>
    <property type="molecule type" value="Genomic_DNA"/>
</dbReference>
<reference evidence="1 2" key="1">
    <citation type="submission" date="2018-09" db="EMBL/GenBank/DDBJ databases">
        <title>Altererythrobacter spongiae sp. nov., isolated from a marine sponge.</title>
        <authorList>
            <person name="Zhuang L."/>
            <person name="Luo L."/>
        </authorList>
    </citation>
    <scope>NUCLEOTIDE SEQUENCE [LARGE SCALE GENOMIC DNA]</scope>
    <source>
        <strain evidence="1 2">HN-Y73</strain>
    </source>
</reference>
<evidence type="ECO:0000313" key="2">
    <source>
        <dbReference type="Proteomes" id="UP000284395"/>
    </source>
</evidence>
<evidence type="ECO:0000313" key="1">
    <source>
        <dbReference type="EMBL" id="RKF23478.1"/>
    </source>
</evidence>
<gene>
    <name evidence="1" type="ORF">D6851_03170</name>
</gene>